<feature type="region of interest" description="Disordered" evidence="1">
    <location>
        <begin position="538"/>
        <end position="557"/>
    </location>
</feature>
<evidence type="ECO:0000256" key="1">
    <source>
        <dbReference type="SAM" id="MobiDB-lite"/>
    </source>
</evidence>
<dbReference type="OrthoDB" id="1909691at2759"/>
<protein>
    <recommendedName>
        <fullName evidence="2">Reverse transcriptase Ty1/copia-type domain-containing protein</fullName>
    </recommendedName>
</protein>
<reference evidence="3" key="1">
    <citation type="submission" date="2025-08" db="UniProtKB">
        <authorList>
            <consortium name="RefSeq"/>
        </authorList>
    </citation>
    <scope>IDENTIFICATION</scope>
</reference>
<dbReference type="Pfam" id="PF07727">
    <property type="entry name" value="RVT_2"/>
    <property type="match status" value="1"/>
</dbReference>
<dbReference type="InterPro" id="IPR013103">
    <property type="entry name" value="RVT_2"/>
</dbReference>
<dbReference type="PaxDb" id="4097-A0A1S3WZN1"/>
<gene>
    <name evidence="3" type="primary">LOC107759537</name>
</gene>
<organism evidence="3">
    <name type="scientific">Nicotiana tabacum</name>
    <name type="common">Common tobacco</name>
    <dbReference type="NCBI Taxonomy" id="4097"/>
    <lineage>
        <taxon>Eukaryota</taxon>
        <taxon>Viridiplantae</taxon>
        <taxon>Streptophyta</taxon>
        <taxon>Embryophyta</taxon>
        <taxon>Tracheophyta</taxon>
        <taxon>Spermatophyta</taxon>
        <taxon>Magnoliopsida</taxon>
        <taxon>eudicotyledons</taxon>
        <taxon>Gunneridae</taxon>
        <taxon>Pentapetalae</taxon>
        <taxon>asterids</taxon>
        <taxon>lamiids</taxon>
        <taxon>Solanales</taxon>
        <taxon>Solanaceae</taxon>
        <taxon>Nicotianoideae</taxon>
        <taxon>Nicotianeae</taxon>
        <taxon>Nicotiana</taxon>
    </lineage>
</organism>
<dbReference type="PANTHER" id="PTHR34222">
    <property type="entry name" value="GAG_PRE-INTEGRS DOMAIN-CONTAINING PROTEIN"/>
    <property type="match status" value="1"/>
</dbReference>
<evidence type="ECO:0000259" key="2">
    <source>
        <dbReference type="Pfam" id="PF07727"/>
    </source>
</evidence>
<proteinExistence type="predicted"/>
<feature type="domain" description="Reverse transcriptase Ty1/copia-type" evidence="2">
    <location>
        <begin position="691"/>
        <end position="736"/>
    </location>
</feature>
<accession>A0A1S3WZN1</accession>
<name>A0A1S3WZN1_TOBAC</name>
<dbReference type="PANTHER" id="PTHR34222:SF97">
    <property type="entry name" value="CATALYTIC REGION, PUTATIVE-RELATED"/>
    <property type="match status" value="1"/>
</dbReference>
<dbReference type="RefSeq" id="XP_016432991.1">
    <property type="nucleotide sequence ID" value="XM_016577505.1"/>
</dbReference>
<dbReference type="AlphaFoldDB" id="A0A1S3WZN1"/>
<sequence>MAIEDILTPDGTQSPHATAVPQGISGNQVPGNDYNHPLFLSPADERVNAIVLSWMMNSVPRELLGGIMYASSVQAVWSDLHEKFNKIDGSRSFNLHKEIAILNQGTTSISVYFSKLKDLWEEFEALVPAPRRDCAKSREFVTHLQKLKLFQFLMGLNESYSQARRQILMMSPTPIVNQAYGLIINDEGQRSVAATTGLLGANLATYASHYNVAMYTRTGHGRNQKFRKNYNVQCEFCKMKGHSKENCYKIVGYPLEFKNRKKGGVGVGNSTYNVMTESNVQFRNTGFNGFTDGNSQINQPQTVGNAISQGLPPITTCIFSKEQYEQILHILNKSSSVNESENPTANAVGISLALLASTSPQEWIINTSATNHMVVDINLLNKNSAMQPEFSKSVFLPNGDITHVAHTGSIAFFPNICIFQDLFNGQVRAIGREDSGLYILSGSLHIVRSSEEVLYATNESPVIVEVKTDEDIDLWHKRCGHIPVSKTNIFLISRDVSFREDIFPFKKNSENSATTIFAQDSSVQKLLYEAIETNSQPFTNSSQRVAESDKNHHTSTPELIDQSNEINLDTQFLVHQGESCQADHIIESQQPGMIPSTQPTHIISTNQNELRKSQRDKRPPLWLQDFVSLNTHQDTSYALNKYIIYENISPKYQDYTSSISLVIKPNNYAEAIKDPRWIEAMQAEIKALQDNHTWDIVNLQEGKYPISCKWIYKIKYKATREVENFKARLVAKGFSQ</sequence>
<dbReference type="KEGG" id="nta:107759537"/>
<evidence type="ECO:0000313" key="3">
    <source>
        <dbReference type="RefSeq" id="XP_016432991.1"/>
    </source>
</evidence>
<feature type="region of interest" description="Disordered" evidence="1">
    <location>
        <begin position="1"/>
        <end position="27"/>
    </location>
</feature>